<protein>
    <recommendedName>
        <fullName evidence="5">Urocanate reductase</fullName>
        <ecNumber evidence="4">1.3.99.33</ecNumber>
    </recommendedName>
</protein>
<dbReference type="PANTHER" id="PTHR43400:SF7">
    <property type="entry name" value="FAD-DEPENDENT OXIDOREDUCTASE 2 FAD BINDING DOMAIN-CONTAINING PROTEIN"/>
    <property type="match status" value="1"/>
</dbReference>
<evidence type="ECO:0000259" key="10">
    <source>
        <dbReference type="SMART" id="SM00900"/>
    </source>
</evidence>
<dbReference type="InterPro" id="IPR027477">
    <property type="entry name" value="Succ_DH/fumarate_Rdtase_cat_sf"/>
</dbReference>
<evidence type="ECO:0000256" key="3">
    <source>
        <dbReference type="ARBA" id="ARBA00008040"/>
    </source>
</evidence>
<dbReference type="EMBL" id="QRWX01000003">
    <property type="protein sequence ID" value="RGT55029.1"/>
    <property type="molecule type" value="Genomic_DNA"/>
</dbReference>
<dbReference type="SMART" id="SM00900">
    <property type="entry name" value="FMN_bind"/>
    <property type="match status" value="1"/>
</dbReference>
<dbReference type="Gene3D" id="3.90.700.10">
    <property type="entry name" value="Succinate dehydrogenase/fumarate reductase flavoprotein, catalytic domain"/>
    <property type="match status" value="1"/>
</dbReference>
<keyword evidence="8" id="KW-0560">Oxidoreductase</keyword>
<evidence type="ECO:0000256" key="4">
    <source>
        <dbReference type="ARBA" id="ARBA00013137"/>
    </source>
</evidence>
<dbReference type="Pfam" id="PF00890">
    <property type="entry name" value="FAD_binding_2"/>
    <property type="match status" value="2"/>
</dbReference>
<dbReference type="AlphaFoldDB" id="A0A412PDB4"/>
<evidence type="ECO:0000256" key="6">
    <source>
        <dbReference type="ARBA" id="ARBA00022630"/>
    </source>
</evidence>
<evidence type="ECO:0000313" key="11">
    <source>
        <dbReference type="EMBL" id="RGT55029.1"/>
    </source>
</evidence>
<dbReference type="SUPFAM" id="SSF56425">
    <property type="entry name" value="Succinate dehydrogenase/fumarate reductase flavoprotein, catalytic domain"/>
    <property type="match status" value="1"/>
</dbReference>
<dbReference type="Pfam" id="PF04205">
    <property type="entry name" value="FMN_bind"/>
    <property type="match status" value="1"/>
</dbReference>
<dbReference type="InterPro" id="IPR003953">
    <property type="entry name" value="FAD-dep_OxRdtase_2_FAD-bd"/>
</dbReference>
<dbReference type="GO" id="GO:0010181">
    <property type="term" value="F:FMN binding"/>
    <property type="evidence" value="ECO:0007669"/>
    <property type="project" value="InterPro"/>
</dbReference>
<feature type="domain" description="FMN-binding" evidence="10">
    <location>
        <begin position="59"/>
        <end position="148"/>
    </location>
</feature>
<accession>A0A412PDB4</accession>
<evidence type="ECO:0000256" key="9">
    <source>
        <dbReference type="ARBA" id="ARBA00049922"/>
    </source>
</evidence>
<organism evidence="11 12">
    <name type="scientific">Solobacterium moorei</name>
    <dbReference type="NCBI Taxonomy" id="102148"/>
    <lineage>
        <taxon>Bacteria</taxon>
        <taxon>Bacillati</taxon>
        <taxon>Bacillota</taxon>
        <taxon>Erysipelotrichia</taxon>
        <taxon>Erysipelotrichales</taxon>
        <taxon>Erysipelotrichaceae</taxon>
        <taxon>Solobacterium</taxon>
    </lineage>
</organism>
<keyword evidence="7" id="KW-0274">FAD</keyword>
<comment type="caution">
    <text evidence="11">The sequence shown here is derived from an EMBL/GenBank/DDBJ whole genome shotgun (WGS) entry which is preliminary data.</text>
</comment>
<dbReference type="Proteomes" id="UP000284731">
    <property type="component" value="Unassembled WGS sequence"/>
</dbReference>
<evidence type="ECO:0000256" key="7">
    <source>
        <dbReference type="ARBA" id="ARBA00022827"/>
    </source>
</evidence>
<evidence type="ECO:0000256" key="8">
    <source>
        <dbReference type="ARBA" id="ARBA00023002"/>
    </source>
</evidence>
<sequence length="677" mass="72302">MKKWAIMNLTHGGNIIMKRLSISLVALVLAASLVGCNKTTETTTSSKMKPGTYTASAAGMNDDVTVEVEVTENEIKSVKVTSHAETPGIGGELVDKDGKVVTTGGVAPVQLIPEEIVKHQSLSVDNVTGATITTGAIKTAVKDAIKQAGGDPDAFKKEVTYEDRKDVEADVVVVGGGGAGLASAVELLQNGKNVAIIEKAGEIGGDTLVCGAIYNAPDPALQQHAEMSDAVKTTIEKALAETPINDQHAALIAEVQAQWDAYKAAGRTDLFDSKEWYALQTWINGDKVANLDLVKALCYNAFGGYEWIESMGMTFQDKISQGAGSLWQRTHTSTMKMGTGFISVYADMLEKYGDKVTLLTEATATKLVLDNNKVTAVKALDNHTGKEITVTGKDGVVLATGGFGANAKMVQEYNTTGKWPDLSKIGTTNRFSASQGDGITMAKDAGASLTDMEQLQLLYLGNLVDGQISKFPARTVNGTDQIIFINKEGKRFVREDGRRDQICGGVLKQTDKMFYILESGDGAGYKDIKDPSWRSGDGFTFEYLEKNGFIVYADTLEELAKKLDMDPATLQATVDEFNKSVESGSDEFGRTLYSTKLENGPWVVTPRQACVHHTMGGVTIDAEARVLNEKGEPIKGLYAAGEITGGIHGANRLGGNAVVDTVVFGKLSADTLLADTK</sequence>
<evidence type="ECO:0000256" key="2">
    <source>
        <dbReference type="ARBA" id="ARBA00001974"/>
    </source>
</evidence>
<dbReference type="EC" id="1.3.99.33" evidence="4"/>
<comment type="cofactor">
    <cofactor evidence="2">
        <name>FAD</name>
        <dbReference type="ChEBI" id="CHEBI:57692"/>
    </cofactor>
</comment>
<dbReference type="InterPro" id="IPR036188">
    <property type="entry name" value="FAD/NAD-bd_sf"/>
</dbReference>
<comment type="similarity">
    <text evidence="3">Belongs to the FAD-dependent oxidoreductase 2 family. FRD/SDH subfamily.</text>
</comment>
<dbReference type="InterPro" id="IPR050315">
    <property type="entry name" value="FAD-oxidoreductase_2"/>
</dbReference>
<evidence type="ECO:0000256" key="5">
    <source>
        <dbReference type="ARBA" id="ARBA00015872"/>
    </source>
</evidence>
<name>A0A412PDB4_9FIRM</name>
<comment type="catalytic activity">
    <reaction evidence="9">
        <text>dihydrourocanate + A = urocanate + AH2</text>
        <dbReference type="Rhea" id="RHEA:36059"/>
        <dbReference type="ChEBI" id="CHEBI:13193"/>
        <dbReference type="ChEBI" id="CHEBI:17499"/>
        <dbReference type="ChEBI" id="CHEBI:27247"/>
        <dbReference type="ChEBI" id="CHEBI:72991"/>
        <dbReference type="EC" id="1.3.99.33"/>
    </reaction>
</comment>
<evidence type="ECO:0000313" key="12">
    <source>
        <dbReference type="Proteomes" id="UP000284731"/>
    </source>
</evidence>
<dbReference type="SUPFAM" id="SSF51905">
    <property type="entry name" value="FAD/NAD(P)-binding domain"/>
    <property type="match status" value="1"/>
</dbReference>
<dbReference type="GO" id="GO:0016020">
    <property type="term" value="C:membrane"/>
    <property type="evidence" value="ECO:0007669"/>
    <property type="project" value="InterPro"/>
</dbReference>
<dbReference type="InterPro" id="IPR007329">
    <property type="entry name" value="FMN-bd"/>
</dbReference>
<dbReference type="GO" id="GO:0033765">
    <property type="term" value="F:steroid dehydrogenase activity, acting on the CH-CH group of donors"/>
    <property type="evidence" value="ECO:0007669"/>
    <property type="project" value="UniProtKB-ARBA"/>
</dbReference>
<dbReference type="PANTHER" id="PTHR43400">
    <property type="entry name" value="FUMARATE REDUCTASE"/>
    <property type="match status" value="1"/>
</dbReference>
<dbReference type="Gene3D" id="3.50.50.60">
    <property type="entry name" value="FAD/NAD(P)-binding domain"/>
    <property type="match status" value="2"/>
</dbReference>
<proteinExistence type="inferred from homology"/>
<reference evidence="11 12" key="1">
    <citation type="submission" date="2018-08" db="EMBL/GenBank/DDBJ databases">
        <title>A genome reference for cultivated species of the human gut microbiota.</title>
        <authorList>
            <person name="Zou Y."/>
            <person name="Xue W."/>
            <person name="Luo G."/>
        </authorList>
    </citation>
    <scope>NUCLEOTIDE SEQUENCE [LARGE SCALE GENOMIC DNA]</scope>
    <source>
        <strain evidence="11 12">AF18-46</strain>
    </source>
</reference>
<gene>
    <name evidence="11" type="ORF">DWX20_07635</name>
</gene>
<dbReference type="Gene3D" id="3.90.1010.20">
    <property type="match status" value="1"/>
</dbReference>
<keyword evidence="6" id="KW-0285">Flavoprotein</keyword>
<comment type="cofactor">
    <cofactor evidence="1">
        <name>FMN</name>
        <dbReference type="ChEBI" id="CHEBI:58210"/>
    </cofactor>
</comment>
<evidence type="ECO:0000256" key="1">
    <source>
        <dbReference type="ARBA" id="ARBA00001917"/>
    </source>
</evidence>